<dbReference type="EnsemblMetazoa" id="GBRI041545-RA">
    <property type="protein sequence ID" value="GBRI041545-PA"/>
    <property type="gene ID" value="GBRI041545"/>
</dbReference>
<reference evidence="6" key="1">
    <citation type="submission" date="2014-03" db="EMBL/GenBank/DDBJ databases">
        <authorList>
            <person name="Aksoy S."/>
            <person name="Warren W."/>
            <person name="Wilson R.K."/>
        </authorList>
    </citation>
    <scope>NUCLEOTIDE SEQUENCE [LARGE SCALE GENOMIC DNA]</scope>
    <source>
        <strain evidence="6">IAEA</strain>
    </source>
</reference>
<keyword evidence="3" id="KW-0812">Transmembrane</keyword>
<dbReference type="InterPro" id="IPR008936">
    <property type="entry name" value="Rho_GTPase_activation_prot"/>
</dbReference>
<evidence type="ECO:0000256" key="2">
    <source>
        <dbReference type="SAM" id="MobiDB-lite"/>
    </source>
</evidence>
<keyword evidence="3" id="KW-0472">Membrane</keyword>
<organism evidence="5 6">
    <name type="scientific">Glossina brevipalpis</name>
    <dbReference type="NCBI Taxonomy" id="37001"/>
    <lineage>
        <taxon>Eukaryota</taxon>
        <taxon>Metazoa</taxon>
        <taxon>Ecdysozoa</taxon>
        <taxon>Arthropoda</taxon>
        <taxon>Hexapoda</taxon>
        <taxon>Insecta</taxon>
        <taxon>Pterygota</taxon>
        <taxon>Neoptera</taxon>
        <taxon>Endopterygota</taxon>
        <taxon>Diptera</taxon>
        <taxon>Brachycera</taxon>
        <taxon>Muscomorpha</taxon>
        <taxon>Hippoboscoidea</taxon>
        <taxon>Glossinidae</taxon>
        <taxon>Glossina</taxon>
    </lineage>
</organism>
<protein>
    <recommendedName>
        <fullName evidence="4">Rho-GAP domain-containing protein</fullName>
    </recommendedName>
</protein>
<feature type="compositionally biased region" description="Polar residues" evidence="2">
    <location>
        <begin position="1270"/>
        <end position="1280"/>
    </location>
</feature>
<evidence type="ECO:0000256" key="3">
    <source>
        <dbReference type="SAM" id="Phobius"/>
    </source>
</evidence>
<dbReference type="InterPro" id="IPR050729">
    <property type="entry name" value="Rho-GAP"/>
</dbReference>
<dbReference type="STRING" id="37001.A0A1A9X264"/>
<reference evidence="5" key="2">
    <citation type="submission" date="2020-05" db="UniProtKB">
        <authorList>
            <consortium name="EnsemblMetazoa"/>
        </authorList>
    </citation>
    <scope>IDENTIFICATION</scope>
    <source>
        <strain evidence="5">IAEA</strain>
    </source>
</reference>
<feature type="compositionally biased region" description="Polar residues" evidence="2">
    <location>
        <begin position="1244"/>
        <end position="1255"/>
    </location>
</feature>
<keyword evidence="3" id="KW-1133">Transmembrane helix</keyword>
<feature type="transmembrane region" description="Helical" evidence="3">
    <location>
        <begin position="6"/>
        <end position="29"/>
    </location>
</feature>
<sequence>MQYVNAAIIIIIIIIIITKATKTLAINVLKMSKEEHLHRIYKNKKNKVSYADNGGKRNAHDDNNQEPYNNNNSVYASKQRDNNNKTNDHFTVECSENKSATLNSGYRSLATEHLNETLDSKGLLETSCREYENVNFTDLHLLDKKLLLQKYFRSALVGPRSNVYENLCRGCNYGVFTARGPLCTFCECIVSGVPAVNESSYNSSTNIYENICEQCNQIYSANEDHCSCLTVVTKPINNFGNKSKHKSVEHLESLTSKQKVKVKKSKSFNKTDNNKRKILSNFLENWKRNKSSDSVSSKISNKKSLEIVHNVEGYDQVFHTQETFDLQRMCELKRNETSHSDQHIYGRLKQCDLLAKTSHTLPPQLAGTTQNTLLQHNLTSSTNSTTSSAEGSKSSNSTKSSGKRPRISKPRLLRLRSNSSSSQTEIQERQSKEKQSLYLPDSVCQWMTSLRREIYNYSTHGLMNNNNNNTNDDDSSDVYSLCYPKSIPAKNSLIYNQAPLTNYPNIKKLHDLEFYDEEQYAENDDNSSSDSDTLDSTKNVLLRNRKNDVDPLEFDQQQHQSSPYNHHYQRMVQEFKLNLLINKEMHSACNGSCKNVNAFVQNSDDKVSLSLFSTGVDTLSMPLSPAAVSSCLKEQESNERNNIYLRLNEGKHFYMKDIEKRTENKKEHGNVLFKCRGMACVDSEDYIAVSHPLPLQVDGCHVCCNVARKRHGIHERNSEFVNDILTVFENLLQRDKQTQDHKIIEEIHLDISSSEKIHLNDTINVSTTGNNNETKKSDRTSLSKVLQPYVAANEIVMNGTKNTTLNQIFDFVHLINNLWLSLSLNIVTIYYDKPLKVFLQCIDQMKQTCDEHRSYNKQLVRKYQQFHSKYKLKQQLRAKSSIPIHKYCSLNVELDLNETKNGQVCGNATNNESITAVEKKNNYNKNKPKIQEQEQETLNDINQEFMYLKNVRSNSTSTSVLTSAPSVDGNNKKLKIPPQVPKRDPKTHLCSNFLKKNNLKDTSHKGTSITTVTTITTKKMTVPTNNSSSETRNRTVVEDDSIYQPIWKFKTVGDVPDTDYYDEMNANVANDATLVKLCQNTKDDDSSLIPEILISCNDHDHVEDHNEWETDDEFMFTTQLDEPTFSSSSSGAKGTAAHSHHSSNSSSIGNPSLSGSTVTGFASSTATIASALSYSLSHHLFRSVGIFYSLTEPKLRAIVYDYDRVQASLYFFKPEISSSSNKSLLYNVNNNNNNNDDSGIGKTPSPSSMSQKNCTSSSPILLSSGSKASQQEIPSVNSESACHDIIQQQQQQSQQPQQNQKHQQLNSETLYSLPDCVQAWKFQLLDVNYTEDEEDMIVSECEILRAQEIKEDIESRQTHQQNILQRFKSISSGNLIDIPVEDDKKTIAERMRNKLQRGVFKINVRSPKSEKKTRGIFRRTETASLYLEDGLKPKYPIFGAALEQLELNQTTYPNVPRFVVDCVEYIEHKDRIVQDGLYRACGNKFSIDELKQKLTESYIYDPKLLFADDIHTITSLLKQFFRELGAPLIPQEIYERLGRNLSDEEGIEAIRKAFEDMKEPNRSTLTFIIKHLTNVAAFSSSNRMNASNLAIVWGPCLLSANQIDFDIGRMNTFAKVLIENYEHIFSSDTNERLVC</sequence>
<accession>A0A1A9X264</accession>
<feature type="compositionally biased region" description="Polar residues" evidence="2">
    <location>
        <begin position="959"/>
        <end position="969"/>
    </location>
</feature>
<dbReference type="SUPFAM" id="SSF48350">
    <property type="entry name" value="GTPase activation domain, GAP"/>
    <property type="match status" value="1"/>
</dbReference>
<dbReference type="PROSITE" id="PS50238">
    <property type="entry name" value="RHOGAP"/>
    <property type="match status" value="1"/>
</dbReference>
<evidence type="ECO:0000259" key="4">
    <source>
        <dbReference type="PROSITE" id="PS50238"/>
    </source>
</evidence>
<dbReference type="PANTHER" id="PTHR23176">
    <property type="entry name" value="RHO/RAC/CDC GTPASE-ACTIVATING PROTEIN"/>
    <property type="match status" value="1"/>
</dbReference>
<feature type="region of interest" description="Disordered" evidence="2">
    <location>
        <begin position="959"/>
        <end position="987"/>
    </location>
</feature>
<dbReference type="CDD" id="cd00159">
    <property type="entry name" value="RhoGAP"/>
    <property type="match status" value="1"/>
</dbReference>
<evidence type="ECO:0000313" key="5">
    <source>
        <dbReference type="EnsemblMetazoa" id="GBRI041545-PA"/>
    </source>
</evidence>
<feature type="compositionally biased region" description="Low complexity" evidence="2">
    <location>
        <begin position="1256"/>
        <end position="1269"/>
    </location>
</feature>
<dbReference type="GO" id="GO:0007165">
    <property type="term" value="P:signal transduction"/>
    <property type="evidence" value="ECO:0007669"/>
    <property type="project" value="InterPro"/>
</dbReference>
<dbReference type="PANTHER" id="PTHR23176:SF129">
    <property type="entry name" value="RHO GTPASE ACTIVATING PROTEIN AT 16F, ISOFORM E-RELATED"/>
    <property type="match status" value="1"/>
</dbReference>
<dbReference type="GO" id="GO:0005737">
    <property type="term" value="C:cytoplasm"/>
    <property type="evidence" value="ECO:0007669"/>
    <property type="project" value="TreeGrafter"/>
</dbReference>
<dbReference type="VEuPathDB" id="VectorBase:GBRI041545"/>
<feature type="compositionally biased region" description="Low complexity" evidence="2">
    <location>
        <begin position="1126"/>
        <end position="1151"/>
    </location>
</feature>
<evidence type="ECO:0000256" key="1">
    <source>
        <dbReference type="ARBA" id="ARBA00022468"/>
    </source>
</evidence>
<name>A0A1A9X264_9MUSC</name>
<feature type="region of interest" description="Disordered" evidence="2">
    <location>
        <begin position="1235"/>
        <end position="1305"/>
    </location>
</feature>
<feature type="domain" description="Rho-GAP" evidence="4">
    <location>
        <begin position="1440"/>
        <end position="1625"/>
    </location>
</feature>
<feature type="compositionally biased region" description="Basic and acidic residues" evidence="2">
    <location>
        <begin position="54"/>
        <end position="63"/>
    </location>
</feature>
<feature type="region of interest" description="Disordered" evidence="2">
    <location>
        <begin position="1123"/>
        <end position="1151"/>
    </location>
</feature>
<feature type="compositionally biased region" description="Low complexity" evidence="2">
    <location>
        <begin position="1287"/>
        <end position="1304"/>
    </location>
</feature>
<keyword evidence="6" id="KW-1185">Reference proteome</keyword>
<dbReference type="Gene3D" id="1.10.555.10">
    <property type="entry name" value="Rho GTPase activation protein"/>
    <property type="match status" value="1"/>
</dbReference>
<proteinExistence type="predicted"/>
<dbReference type="SMART" id="SM00324">
    <property type="entry name" value="RhoGAP"/>
    <property type="match status" value="1"/>
</dbReference>
<dbReference type="Proteomes" id="UP000091820">
    <property type="component" value="Unassembled WGS sequence"/>
</dbReference>
<feature type="compositionally biased region" description="Low complexity" evidence="2">
    <location>
        <begin position="379"/>
        <end position="400"/>
    </location>
</feature>
<keyword evidence="1" id="KW-0343">GTPase activation</keyword>
<feature type="region of interest" description="Disordered" evidence="2">
    <location>
        <begin position="48"/>
        <end position="89"/>
    </location>
</feature>
<feature type="compositionally biased region" description="Basic and acidic residues" evidence="2">
    <location>
        <begin position="78"/>
        <end position="89"/>
    </location>
</feature>
<evidence type="ECO:0000313" key="6">
    <source>
        <dbReference type="Proteomes" id="UP000091820"/>
    </source>
</evidence>
<dbReference type="Pfam" id="PF00620">
    <property type="entry name" value="RhoGAP"/>
    <property type="match status" value="1"/>
</dbReference>
<dbReference type="InterPro" id="IPR000198">
    <property type="entry name" value="RhoGAP_dom"/>
</dbReference>
<feature type="region of interest" description="Disordered" evidence="2">
    <location>
        <begin position="379"/>
        <end position="434"/>
    </location>
</feature>
<dbReference type="GO" id="GO:0005096">
    <property type="term" value="F:GTPase activator activity"/>
    <property type="evidence" value="ECO:0007669"/>
    <property type="project" value="UniProtKB-KW"/>
</dbReference>
<feature type="compositionally biased region" description="Basic residues" evidence="2">
    <location>
        <begin position="401"/>
        <end position="414"/>
    </location>
</feature>